<name>A0A732JQ01_SALEN</name>
<organism evidence="1">
    <name type="scientific">Salmonella enteritidis</name>
    <dbReference type="NCBI Taxonomy" id="149539"/>
    <lineage>
        <taxon>Bacteria</taxon>
        <taxon>Pseudomonadati</taxon>
        <taxon>Pseudomonadota</taxon>
        <taxon>Gammaproteobacteria</taxon>
        <taxon>Enterobacterales</taxon>
        <taxon>Enterobacteriaceae</taxon>
        <taxon>Salmonella</taxon>
    </lineage>
</organism>
<dbReference type="AlphaFoldDB" id="A0A732JQ01"/>
<reference evidence="1" key="1">
    <citation type="journal article" date="2018" name="Genome Biol.">
        <title>SKESA: strategic k-mer extension for scrupulous assemblies.</title>
        <authorList>
            <person name="Souvorov A."/>
            <person name="Agarwala R."/>
            <person name="Lipman D.J."/>
        </authorList>
    </citation>
    <scope>NUCLEOTIDE SEQUENCE</scope>
    <source>
        <strain evidence="1">S14BD01605</strain>
    </source>
</reference>
<dbReference type="EMBL" id="DAASDY010000109">
    <property type="protein sequence ID" value="HAE5120329.1"/>
    <property type="molecule type" value="Genomic_DNA"/>
</dbReference>
<sequence>MEATGGCFSLSCTVINYHDHQRQDGML</sequence>
<proteinExistence type="predicted"/>
<comment type="caution">
    <text evidence="1">The sequence shown here is derived from an EMBL/GenBank/DDBJ whole genome shotgun (WGS) entry which is preliminary data.</text>
</comment>
<feature type="non-terminal residue" evidence="1">
    <location>
        <position position="27"/>
    </location>
</feature>
<protein>
    <submittedName>
        <fullName evidence="1">FadR family transcriptional regulator</fullName>
    </submittedName>
</protein>
<evidence type="ECO:0000313" key="1">
    <source>
        <dbReference type="EMBL" id="HAE5120329.1"/>
    </source>
</evidence>
<gene>
    <name evidence="1" type="ORF">G4G70_003849</name>
</gene>
<accession>A0A732JQ01</accession>
<reference evidence="1" key="2">
    <citation type="submission" date="2018-07" db="EMBL/GenBank/DDBJ databases">
        <authorList>
            <consortium name="NCBI Pathogen Detection Project"/>
        </authorList>
    </citation>
    <scope>NUCLEOTIDE SEQUENCE</scope>
    <source>
        <strain evidence="1">S14BD01605</strain>
    </source>
</reference>